<gene>
    <name evidence="2" type="ORF">I9W82_003005</name>
</gene>
<accession>A0A8H7ZHM8</accession>
<protein>
    <submittedName>
        <fullName evidence="2">Uncharacterized protein</fullName>
    </submittedName>
</protein>
<name>A0A8H7ZHM8_9ASCO</name>
<dbReference type="AlphaFoldDB" id="A0A8H7ZHM8"/>
<dbReference type="EMBL" id="JAEOAQ010000003">
    <property type="protein sequence ID" value="KAG5419238.1"/>
    <property type="molecule type" value="Genomic_DNA"/>
</dbReference>
<reference evidence="2 3" key="1">
    <citation type="submission" date="2020-12" db="EMBL/GenBank/DDBJ databases">
        <title>Effect of drift, selection, and recombination on the evolution of hybrid genomes in Candida yeast pathogens.</title>
        <authorList>
            <person name="Mixao V."/>
            <person name="Ksiezopolska E."/>
            <person name="Saus E."/>
            <person name="Boekhout T."/>
            <person name="Gacser A."/>
            <person name="Gabaldon T."/>
        </authorList>
    </citation>
    <scope>NUCLEOTIDE SEQUENCE [LARGE SCALE GENOMIC DNA]</scope>
    <source>
        <strain evidence="2 3">BP57</strain>
    </source>
</reference>
<dbReference type="Proteomes" id="UP000669133">
    <property type="component" value="Unassembled WGS sequence"/>
</dbReference>
<dbReference type="OrthoDB" id="4024171at2759"/>
<comment type="caution">
    <text evidence="2">The sequence shown here is derived from an EMBL/GenBank/DDBJ whole genome shotgun (WGS) entry which is preliminary data.</text>
</comment>
<evidence type="ECO:0000313" key="2">
    <source>
        <dbReference type="EMBL" id="KAG5419238.1"/>
    </source>
</evidence>
<feature type="compositionally biased region" description="Polar residues" evidence="1">
    <location>
        <begin position="65"/>
        <end position="79"/>
    </location>
</feature>
<proteinExistence type="predicted"/>
<feature type="region of interest" description="Disordered" evidence="1">
    <location>
        <begin position="1"/>
        <end position="141"/>
    </location>
</feature>
<keyword evidence="3" id="KW-1185">Reference proteome</keyword>
<sequence>MFKGKVPDSINMFRRRKSQPQNKEELQITEKGSSQPQPSSSSSSQSYLEPSQPHHRRNSKESAKSKTSSISTQNSTFSTSHKDNTSDPSRRFDVEILHKGDKKEPSEGQQTTTCTHETNNTDDCLSPLTSNPDGQESGDNHSIALSETDTLCASRKQRLELQDIYTDNFSMYLPFVLRQLRLADDREQAEVRRRREARASADHDDHTMDHFDEDYDAENDTVADDDLSTIFNDSQSPNEQHHFDHYRVMDRRLSAYNYKRSVVFVGSMLKNDILVFPSAASFKLFKQLRGNIKKERKSSTIVYDANGSIKKVTPSNGYKSDLTRPNIDASSGDVIDERSHIIPISYKIKGQGLPLLKMHSPTLSTFRKNTPYLIFKKYKEVPSPPPNLGIPGESRSNEVDFETFDYCFVHSKFSQNYRRFIFEFYPNSSATFKVVLFQSSFKPFADFIYKNTRFRVIGTTIPTGLVCEYNPHMRLLVIDDDEPSLCDGITNKQSSSKFLKLKKSSADTSSSKEGSTKFDANDASTYINPIPNKKFLDEDGFSNSCHHRATFIPNNLPPFGCFKDANMYKKDDSGFIPKRYFESGKAEIYQDVQSQPPTMSTATPRSSRSTTTTADSFFNSTLSVDDDTLVLSTIFCTLREVNVKNANMTNSTPMMRGAASMTRSPNFGLMSVGLSTL</sequence>
<evidence type="ECO:0000313" key="3">
    <source>
        <dbReference type="Proteomes" id="UP000669133"/>
    </source>
</evidence>
<dbReference type="GeneID" id="93651634"/>
<feature type="compositionally biased region" description="Basic and acidic residues" evidence="1">
    <location>
        <begin position="80"/>
        <end position="106"/>
    </location>
</feature>
<evidence type="ECO:0000256" key="1">
    <source>
        <dbReference type="SAM" id="MobiDB-lite"/>
    </source>
</evidence>
<dbReference type="RefSeq" id="XP_067548354.1">
    <property type="nucleotide sequence ID" value="XM_067691924.1"/>
</dbReference>
<feature type="compositionally biased region" description="Low complexity" evidence="1">
    <location>
        <begin position="33"/>
        <end position="51"/>
    </location>
</feature>
<feature type="compositionally biased region" description="Low complexity" evidence="1">
    <location>
        <begin position="111"/>
        <end position="124"/>
    </location>
</feature>
<organism evidence="2 3">
    <name type="scientific">Candida metapsilosis</name>
    <dbReference type="NCBI Taxonomy" id="273372"/>
    <lineage>
        <taxon>Eukaryota</taxon>
        <taxon>Fungi</taxon>
        <taxon>Dikarya</taxon>
        <taxon>Ascomycota</taxon>
        <taxon>Saccharomycotina</taxon>
        <taxon>Pichiomycetes</taxon>
        <taxon>Debaryomycetaceae</taxon>
        <taxon>Candida/Lodderomyces clade</taxon>
        <taxon>Candida</taxon>
    </lineage>
</organism>